<keyword evidence="7" id="KW-0998">Cell outer membrane</keyword>
<evidence type="ECO:0000256" key="4">
    <source>
        <dbReference type="ARBA" id="ARBA00022452"/>
    </source>
</evidence>
<feature type="coiled-coil region" evidence="8">
    <location>
        <begin position="283"/>
        <end position="335"/>
    </location>
</feature>
<keyword evidence="5" id="KW-0812">Transmembrane</keyword>
<comment type="caution">
    <text evidence="10">The sequence shown here is derived from an EMBL/GenBank/DDBJ whole genome shotgun (WGS) entry which is preliminary data.</text>
</comment>
<dbReference type="SUPFAM" id="SSF56954">
    <property type="entry name" value="Outer membrane efflux proteins (OEP)"/>
    <property type="match status" value="1"/>
</dbReference>
<name>A0ABT3NUS6_9PROT</name>
<accession>A0ABT3NUS6</accession>
<organism evidence="10 11">
    <name type="scientific">Sabulicella glaciei</name>
    <dbReference type="NCBI Taxonomy" id="2984948"/>
    <lineage>
        <taxon>Bacteria</taxon>
        <taxon>Pseudomonadati</taxon>
        <taxon>Pseudomonadota</taxon>
        <taxon>Alphaproteobacteria</taxon>
        <taxon>Acetobacterales</taxon>
        <taxon>Acetobacteraceae</taxon>
        <taxon>Sabulicella</taxon>
    </lineage>
</organism>
<keyword evidence="11" id="KW-1185">Reference proteome</keyword>
<evidence type="ECO:0000256" key="8">
    <source>
        <dbReference type="SAM" id="Coils"/>
    </source>
</evidence>
<keyword evidence="8" id="KW-0175">Coiled coil</keyword>
<evidence type="ECO:0000256" key="2">
    <source>
        <dbReference type="ARBA" id="ARBA00007613"/>
    </source>
</evidence>
<evidence type="ECO:0000256" key="6">
    <source>
        <dbReference type="ARBA" id="ARBA00023136"/>
    </source>
</evidence>
<keyword evidence="9" id="KW-0732">Signal</keyword>
<dbReference type="PANTHER" id="PTHR30026:SF23">
    <property type="entry name" value="TO APRF-PUTATIVE OUTER MEMBRANE EFFLUX PROTEIN OR SECRETED ALKALINE PHOSPHATASE-RELATED"/>
    <property type="match status" value="1"/>
</dbReference>
<evidence type="ECO:0000313" key="11">
    <source>
        <dbReference type="Proteomes" id="UP001526430"/>
    </source>
</evidence>
<dbReference type="PANTHER" id="PTHR30026">
    <property type="entry name" value="OUTER MEMBRANE PROTEIN TOLC"/>
    <property type="match status" value="1"/>
</dbReference>
<sequence length="389" mass="41537">MTRLLLLLLLLLPGVARAQLSTHVDAAMALDAGARAIAAQREVAAARSATVRSLTPLPPAVSGSFRSDTRGPREVRELDAELALPIWLPGQRQALAGSVATSVAEQERRLALRRLEVAGALRDAWWNAAEAGRAVQLARERLTTARAIANDVSRRARLGDIPPGEALLARNETLAAELALSQAQAEQEQARALYRVATGGLDPTLPPERVLPPARPHPLLAAAEAVLQTASAQARYVAATPRDNPEVGIFARQEGGTGTNEGTSLGLRFRLPLATEGRNAPRRAQAQGEVTRAAAELEQSRRQVAAAASRAEAALRAAEANLRIARQRLAVAREQEAIALNAFRGGETGTFDLFRVRQLRLEAANDEGRAAVEANRARSRLNQARGVVP</sequence>
<evidence type="ECO:0000256" key="5">
    <source>
        <dbReference type="ARBA" id="ARBA00022692"/>
    </source>
</evidence>
<keyword evidence="6" id="KW-0472">Membrane</keyword>
<feature type="chain" id="PRO_5045288364" evidence="9">
    <location>
        <begin position="19"/>
        <end position="389"/>
    </location>
</feature>
<dbReference type="InterPro" id="IPR003423">
    <property type="entry name" value="OMP_efflux"/>
</dbReference>
<reference evidence="10 11" key="1">
    <citation type="submission" date="2022-10" db="EMBL/GenBank/DDBJ databases">
        <title>Roseococcus glaciei nov., sp. nov., isolated from glacier.</title>
        <authorList>
            <person name="Liu Q."/>
            <person name="Xin Y.-H."/>
        </authorList>
    </citation>
    <scope>NUCLEOTIDE SEQUENCE [LARGE SCALE GENOMIC DNA]</scope>
    <source>
        <strain evidence="10 11">MDT2-1-1</strain>
    </source>
</reference>
<dbReference type="Gene3D" id="1.20.1600.10">
    <property type="entry name" value="Outer membrane efflux proteins (OEP)"/>
    <property type="match status" value="1"/>
</dbReference>
<dbReference type="RefSeq" id="WP_301589856.1">
    <property type="nucleotide sequence ID" value="NZ_JAPFQI010000005.1"/>
</dbReference>
<dbReference type="EMBL" id="JAPFQI010000005">
    <property type="protein sequence ID" value="MCW8085907.1"/>
    <property type="molecule type" value="Genomic_DNA"/>
</dbReference>
<evidence type="ECO:0000256" key="3">
    <source>
        <dbReference type="ARBA" id="ARBA00022448"/>
    </source>
</evidence>
<dbReference type="InterPro" id="IPR051906">
    <property type="entry name" value="TolC-like"/>
</dbReference>
<gene>
    <name evidence="10" type="ORF">OF850_09740</name>
</gene>
<comment type="subcellular location">
    <subcellularLocation>
        <location evidence="1">Cell outer membrane</location>
    </subcellularLocation>
</comment>
<dbReference type="Pfam" id="PF02321">
    <property type="entry name" value="OEP"/>
    <property type="match status" value="1"/>
</dbReference>
<feature type="signal peptide" evidence="9">
    <location>
        <begin position="1"/>
        <end position="18"/>
    </location>
</feature>
<evidence type="ECO:0000313" key="10">
    <source>
        <dbReference type="EMBL" id="MCW8085907.1"/>
    </source>
</evidence>
<proteinExistence type="inferred from homology"/>
<keyword evidence="4" id="KW-1134">Transmembrane beta strand</keyword>
<dbReference type="Proteomes" id="UP001526430">
    <property type="component" value="Unassembled WGS sequence"/>
</dbReference>
<protein>
    <submittedName>
        <fullName evidence="10">TolC family protein</fullName>
    </submittedName>
</protein>
<evidence type="ECO:0000256" key="7">
    <source>
        <dbReference type="ARBA" id="ARBA00023237"/>
    </source>
</evidence>
<keyword evidence="3" id="KW-0813">Transport</keyword>
<evidence type="ECO:0000256" key="1">
    <source>
        <dbReference type="ARBA" id="ARBA00004442"/>
    </source>
</evidence>
<comment type="similarity">
    <text evidence="2">Belongs to the outer membrane factor (OMF) (TC 1.B.17) family.</text>
</comment>
<evidence type="ECO:0000256" key="9">
    <source>
        <dbReference type="SAM" id="SignalP"/>
    </source>
</evidence>